<feature type="domain" description="Aminotransferase class I/classII large" evidence="10">
    <location>
        <begin position="130"/>
        <end position="304"/>
    </location>
</feature>
<dbReference type="PROSITE" id="PS00105">
    <property type="entry name" value="AA_TRANSFER_CLASS_1"/>
    <property type="match status" value="1"/>
</dbReference>
<dbReference type="InterPro" id="IPR015421">
    <property type="entry name" value="PyrdxlP-dep_Trfase_major"/>
</dbReference>
<comment type="catalytic activity">
    <reaction evidence="9">
        <text>O-phospho-L-threonine + H(+) = (R)-1-aminopropan-2-yl phosphate + CO2</text>
        <dbReference type="Rhea" id="RHEA:11492"/>
        <dbReference type="ChEBI" id="CHEBI:15378"/>
        <dbReference type="ChEBI" id="CHEBI:16526"/>
        <dbReference type="ChEBI" id="CHEBI:58563"/>
        <dbReference type="ChEBI" id="CHEBI:58675"/>
        <dbReference type="EC" id="4.1.1.81"/>
    </reaction>
</comment>
<keyword evidence="7 11" id="KW-0456">Lyase</keyword>
<keyword evidence="6" id="KW-0663">Pyridoxal phosphate</keyword>
<name>A0ABZ0V2A1_9RHOB</name>
<evidence type="ECO:0000313" key="11">
    <source>
        <dbReference type="EMBL" id="WPZ22032.1"/>
    </source>
</evidence>
<accession>A0ABZ0V2A1</accession>
<keyword evidence="5" id="KW-0169">Cobalamin biosynthesis</keyword>
<reference evidence="11 12" key="1">
    <citation type="submission" date="2023-11" db="EMBL/GenBank/DDBJ databases">
        <title>From the Deep-Sea to the Surface: Bacterial Genomes Isolated from the Moytirra Hydrothermal Vent Plume.</title>
        <authorList>
            <person name="Major S.R."/>
        </authorList>
    </citation>
    <scope>NUCLEOTIDE SEQUENCE [LARGE SCALE GENOMIC DNA]</scope>
    <source>
        <strain evidence="11 12">OXR-9</strain>
    </source>
</reference>
<evidence type="ECO:0000256" key="6">
    <source>
        <dbReference type="ARBA" id="ARBA00022898"/>
    </source>
</evidence>
<dbReference type="InterPro" id="IPR004838">
    <property type="entry name" value="NHTrfase_class1_PyrdxlP-BS"/>
</dbReference>
<organism evidence="11 12">
    <name type="scientific">Sulfitobacter faviae</name>
    <dbReference type="NCBI Taxonomy" id="1775881"/>
    <lineage>
        <taxon>Bacteria</taxon>
        <taxon>Pseudomonadati</taxon>
        <taxon>Pseudomonadota</taxon>
        <taxon>Alphaproteobacteria</taxon>
        <taxon>Rhodobacterales</taxon>
        <taxon>Roseobacteraceae</taxon>
        <taxon>Sulfitobacter</taxon>
    </lineage>
</organism>
<evidence type="ECO:0000256" key="2">
    <source>
        <dbReference type="ARBA" id="ARBA00003444"/>
    </source>
</evidence>
<evidence type="ECO:0000256" key="7">
    <source>
        <dbReference type="ARBA" id="ARBA00023239"/>
    </source>
</evidence>
<gene>
    <name evidence="11" type="primary">cobD</name>
    <name evidence="11" type="ORF">T7987_01935</name>
</gene>
<sequence>MQKPDQRDHGGGVDAAAARFGGERSDWIDLSTGINPAPYPIPALPAGAWTALPDAAAQDALLAAARGFWQVPEGAAILAVPGASSAIARIPALAPKGRVRIPGPTYNEHAASFAENGWQVVERGETEAAVHVHPNNPDGRLWPLAETTAPLSIIDESFCDITPNATLMVQARVPGTLILKSFGKFWGLAGLRLGFVIGDPALVARLEQMLGPWPVSGPALHIGAAALRDETWAEATRARLGAEATRLDGLMTTAGAEIVGGTPLFRLYEVEDAQAWQTRLARHQVWSRVFPYNPRWLRLGLPPSIGWARLEQALA</sequence>
<proteinExistence type="predicted"/>
<dbReference type="PANTHER" id="PTHR42885">
    <property type="entry name" value="HISTIDINOL-PHOSPHATE AMINOTRANSFERASE-RELATED"/>
    <property type="match status" value="1"/>
</dbReference>
<dbReference type="CDD" id="cd00609">
    <property type="entry name" value="AAT_like"/>
    <property type="match status" value="1"/>
</dbReference>
<dbReference type="EC" id="4.1.1.81" evidence="4"/>
<dbReference type="PANTHER" id="PTHR42885:SF1">
    <property type="entry name" value="THREONINE-PHOSPHATE DECARBOXYLASE"/>
    <property type="match status" value="1"/>
</dbReference>
<dbReference type="Proteomes" id="UP001326567">
    <property type="component" value="Chromosome"/>
</dbReference>
<dbReference type="Pfam" id="PF00155">
    <property type="entry name" value="Aminotran_1_2"/>
    <property type="match status" value="1"/>
</dbReference>
<evidence type="ECO:0000256" key="9">
    <source>
        <dbReference type="ARBA" id="ARBA00048531"/>
    </source>
</evidence>
<dbReference type="SUPFAM" id="SSF53383">
    <property type="entry name" value="PLP-dependent transferases"/>
    <property type="match status" value="1"/>
</dbReference>
<comment type="pathway">
    <text evidence="3">Cofactor biosynthesis; adenosylcobalamin biosynthesis.</text>
</comment>
<evidence type="ECO:0000256" key="1">
    <source>
        <dbReference type="ARBA" id="ARBA00001933"/>
    </source>
</evidence>
<dbReference type="EMBL" id="CP139725">
    <property type="protein sequence ID" value="WPZ22032.1"/>
    <property type="molecule type" value="Genomic_DNA"/>
</dbReference>
<dbReference type="GO" id="GO:0048472">
    <property type="term" value="F:threonine-phosphate decarboxylase activity"/>
    <property type="evidence" value="ECO:0007669"/>
    <property type="project" value="UniProtKB-EC"/>
</dbReference>
<dbReference type="Gene3D" id="3.90.1150.10">
    <property type="entry name" value="Aspartate Aminotransferase, domain 1"/>
    <property type="match status" value="1"/>
</dbReference>
<evidence type="ECO:0000259" key="10">
    <source>
        <dbReference type="Pfam" id="PF00155"/>
    </source>
</evidence>
<protein>
    <recommendedName>
        <fullName evidence="4">threonine-phosphate decarboxylase</fullName>
        <ecNumber evidence="4">4.1.1.81</ecNumber>
    </recommendedName>
    <alternativeName>
        <fullName evidence="8">L-threonine-O-3-phosphate decarboxylase</fullName>
    </alternativeName>
</protein>
<evidence type="ECO:0000256" key="8">
    <source>
        <dbReference type="ARBA" id="ARBA00029996"/>
    </source>
</evidence>
<keyword evidence="12" id="KW-1185">Reference proteome</keyword>
<dbReference type="InterPro" id="IPR015424">
    <property type="entry name" value="PyrdxlP-dep_Trfase"/>
</dbReference>
<evidence type="ECO:0000256" key="4">
    <source>
        <dbReference type="ARBA" id="ARBA00012285"/>
    </source>
</evidence>
<dbReference type="InterPro" id="IPR015422">
    <property type="entry name" value="PyrdxlP-dep_Trfase_small"/>
</dbReference>
<dbReference type="NCBIfam" id="TIGR01140">
    <property type="entry name" value="L_thr_O3P_dcar"/>
    <property type="match status" value="1"/>
</dbReference>
<dbReference type="Gene3D" id="3.40.640.10">
    <property type="entry name" value="Type I PLP-dependent aspartate aminotransferase-like (Major domain)"/>
    <property type="match status" value="1"/>
</dbReference>
<comment type="cofactor">
    <cofactor evidence="1">
        <name>pyridoxal 5'-phosphate</name>
        <dbReference type="ChEBI" id="CHEBI:597326"/>
    </cofactor>
</comment>
<evidence type="ECO:0000256" key="5">
    <source>
        <dbReference type="ARBA" id="ARBA00022573"/>
    </source>
</evidence>
<dbReference type="InterPro" id="IPR004839">
    <property type="entry name" value="Aminotransferase_I/II_large"/>
</dbReference>
<evidence type="ECO:0000313" key="12">
    <source>
        <dbReference type="Proteomes" id="UP001326567"/>
    </source>
</evidence>
<comment type="function">
    <text evidence="2">Decarboxylates L-threonine-O-3-phosphate to yield (R)-1-amino-2-propanol O-2-phosphate, the precursor for the linkage between the nucleotide loop and the corrin ring in cobalamin.</text>
</comment>
<dbReference type="InterPro" id="IPR005860">
    <property type="entry name" value="CobD"/>
</dbReference>
<evidence type="ECO:0000256" key="3">
    <source>
        <dbReference type="ARBA" id="ARBA00004953"/>
    </source>
</evidence>